<dbReference type="PANTHER" id="PTHR13232">
    <property type="entry name" value="NAD(P)H-HYDRATE EPIMERASE"/>
    <property type="match status" value="1"/>
</dbReference>
<feature type="binding site" evidence="10">
    <location>
        <begin position="135"/>
        <end position="141"/>
    </location>
    <ligand>
        <name>(6S)-NADPHX</name>
        <dbReference type="ChEBI" id="CHEBI:64076"/>
    </ligand>
</feature>
<dbReference type="Proteomes" id="UP000243686">
    <property type="component" value="Unassembled WGS sequence"/>
</dbReference>
<evidence type="ECO:0000256" key="2">
    <source>
        <dbReference type="ARBA" id="ARBA00000909"/>
    </source>
</evidence>
<keyword evidence="4 10" id="KW-0479">Metal-binding</keyword>
<keyword evidence="6" id="KW-0521">NADP</keyword>
<dbReference type="NCBIfam" id="TIGR00197">
    <property type="entry name" value="yjeF_nterm"/>
    <property type="match status" value="1"/>
</dbReference>
<dbReference type="InterPro" id="IPR032976">
    <property type="entry name" value="YJEFN_prot_NAXE-like"/>
</dbReference>
<dbReference type="GO" id="GO:0052856">
    <property type="term" value="F:NAD(P)HX epimerase activity"/>
    <property type="evidence" value="ECO:0007669"/>
    <property type="project" value="UniProtKB-UniRule"/>
</dbReference>
<dbReference type="PROSITE" id="PS51385">
    <property type="entry name" value="YJEF_N"/>
    <property type="match status" value="1"/>
</dbReference>
<name>A0A1S8XAT1_OPIVI</name>
<dbReference type="PANTHER" id="PTHR13232:SF10">
    <property type="entry name" value="NAD(P)H-HYDRATE EPIMERASE"/>
    <property type="match status" value="1"/>
</dbReference>
<dbReference type="InterPro" id="IPR004443">
    <property type="entry name" value="YjeF_N_dom"/>
</dbReference>
<keyword evidence="5 10" id="KW-0547">Nucleotide-binding</keyword>
<organism evidence="12 13">
    <name type="scientific">Opisthorchis viverrini</name>
    <name type="common">Southeast Asian liver fluke</name>
    <dbReference type="NCBI Taxonomy" id="6198"/>
    <lineage>
        <taxon>Eukaryota</taxon>
        <taxon>Metazoa</taxon>
        <taxon>Spiralia</taxon>
        <taxon>Lophotrochozoa</taxon>
        <taxon>Platyhelminthes</taxon>
        <taxon>Trematoda</taxon>
        <taxon>Digenea</taxon>
        <taxon>Opisthorchiida</taxon>
        <taxon>Opisthorchiata</taxon>
        <taxon>Opisthorchiidae</taxon>
        <taxon>Opisthorchis</taxon>
    </lineage>
</organism>
<evidence type="ECO:0000256" key="5">
    <source>
        <dbReference type="ARBA" id="ARBA00022741"/>
    </source>
</evidence>
<dbReference type="InterPro" id="IPR036652">
    <property type="entry name" value="YjeF_N_dom_sf"/>
</dbReference>
<evidence type="ECO:0000256" key="3">
    <source>
        <dbReference type="ARBA" id="ARBA00012228"/>
    </source>
</evidence>
<comment type="function">
    <text evidence="10">Catalyzes the epimerization of the S- and R-forms of NAD(P)HX, a damaged form of NAD(P)H that is a result of enzymatic or heat-dependent hydration. This is a prerequisite for the S-specific NAD(P)H-hydrate dehydratase to allow the repair of both epimers of NAD(P)HX.</text>
</comment>
<feature type="binding site" evidence="10">
    <location>
        <position position="65"/>
    </location>
    <ligand>
        <name>K(+)</name>
        <dbReference type="ChEBI" id="CHEBI:29103"/>
    </ligand>
</feature>
<feature type="binding site" evidence="10">
    <location>
        <begin position="64"/>
        <end position="68"/>
    </location>
    <ligand>
        <name>(6S)-NADPHX</name>
        <dbReference type="ChEBI" id="CHEBI:64076"/>
    </ligand>
</feature>
<dbReference type="AlphaFoldDB" id="A0A1S8XAT1"/>
<evidence type="ECO:0000259" key="11">
    <source>
        <dbReference type="PROSITE" id="PS51385"/>
    </source>
</evidence>
<evidence type="ECO:0000313" key="12">
    <source>
        <dbReference type="EMBL" id="OON23815.1"/>
    </source>
</evidence>
<keyword evidence="7 10" id="KW-0630">Potassium</keyword>
<evidence type="ECO:0000256" key="1">
    <source>
        <dbReference type="ARBA" id="ARBA00000013"/>
    </source>
</evidence>
<evidence type="ECO:0000256" key="6">
    <source>
        <dbReference type="ARBA" id="ARBA00022857"/>
    </source>
</evidence>
<feature type="domain" description="YjeF N-terminal" evidence="11">
    <location>
        <begin position="10"/>
        <end position="225"/>
    </location>
</feature>
<feature type="binding site" evidence="10">
    <location>
        <position position="164"/>
    </location>
    <ligand>
        <name>(6S)-NADPHX</name>
        <dbReference type="ChEBI" id="CHEBI:64076"/>
    </ligand>
</feature>
<dbReference type="GO" id="GO:0000166">
    <property type="term" value="F:nucleotide binding"/>
    <property type="evidence" value="ECO:0007669"/>
    <property type="project" value="UniProtKB-KW"/>
</dbReference>
<protein>
    <recommendedName>
        <fullName evidence="3 10">NAD(P)H-hydrate epimerase</fullName>
        <ecNumber evidence="3 10">5.1.99.6</ecNumber>
    </recommendedName>
    <alternativeName>
        <fullName evidence="10">NAD(P)HX epimerase</fullName>
    </alternativeName>
</protein>
<proteinExistence type="inferred from homology"/>
<sequence length="244" mass="26835">MISYLNQADAQQLDNELFTEYAYSVDQLMELAGLSCATAIAKAYPRDKLRITNGALLVCCGPGNNGGDGLVCARHLKMFGYNPTICYPRTPTKQLYKNLVRQCEKMNIDVFQAPTPEMASQWGSSYNLIVDALFGFGFKPPVSAEFRTLLDYMCQAKIPVVSIDVPSGWNVEADVGEVEEGSLNPDCLISLTAPKLCARAFRGRFHFLGGRFVPDSIAAKYRLQLPAYPGTDQCVQLPLPSDSL</sequence>
<dbReference type="Pfam" id="PF03853">
    <property type="entry name" value="YjeF_N"/>
    <property type="match status" value="1"/>
</dbReference>
<comment type="catalytic activity">
    <reaction evidence="2 10">
        <text>(6R)-NADPHX = (6S)-NADPHX</text>
        <dbReference type="Rhea" id="RHEA:32227"/>
        <dbReference type="ChEBI" id="CHEBI:64076"/>
        <dbReference type="ChEBI" id="CHEBI:64077"/>
        <dbReference type="EC" id="5.1.99.6"/>
    </reaction>
</comment>
<evidence type="ECO:0000256" key="4">
    <source>
        <dbReference type="ARBA" id="ARBA00022723"/>
    </source>
</evidence>
<comment type="caution">
    <text evidence="10">Lacks conserved residue(s) required for the propagation of feature annotation.</text>
</comment>
<comment type="cofactor">
    <cofactor evidence="10">
        <name>K(+)</name>
        <dbReference type="ChEBI" id="CHEBI:29103"/>
    </cofactor>
    <text evidence="10">Binds 1 potassium ion per subunit.</text>
</comment>
<evidence type="ECO:0000256" key="10">
    <source>
        <dbReference type="HAMAP-Rule" id="MF_03159"/>
    </source>
</evidence>
<keyword evidence="9 10" id="KW-0413">Isomerase</keyword>
<dbReference type="EC" id="5.1.99.6" evidence="3 10"/>
<evidence type="ECO:0000256" key="7">
    <source>
        <dbReference type="ARBA" id="ARBA00022958"/>
    </source>
</evidence>
<dbReference type="HAMAP" id="MF_01966">
    <property type="entry name" value="NADHX_epimerase"/>
    <property type="match status" value="1"/>
</dbReference>
<reference evidence="12 13" key="1">
    <citation type="submission" date="2015-03" db="EMBL/GenBank/DDBJ databases">
        <title>Draft genome of the nematode, Opisthorchis viverrini.</title>
        <authorList>
            <person name="Mitreva M."/>
        </authorList>
    </citation>
    <scope>NUCLEOTIDE SEQUENCE [LARGE SCALE GENOMIC DNA]</scope>
    <source>
        <strain evidence="12">Khon Kaen</strain>
    </source>
</reference>
<evidence type="ECO:0000313" key="13">
    <source>
        <dbReference type="Proteomes" id="UP000243686"/>
    </source>
</evidence>
<dbReference type="Gene3D" id="3.40.50.10260">
    <property type="entry name" value="YjeF N-terminal domain"/>
    <property type="match status" value="1"/>
</dbReference>
<feature type="binding site" evidence="10">
    <location>
        <position position="167"/>
    </location>
    <ligand>
        <name>K(+)</name>
        <dbReference type="ChEBI" id="CHEBI:29103"/>
    </ligand>
</feature>
<keyword evidence="13" id="KW-1185">Reference proteome</keyword>
<comment type="catalytic activity">
    <reaction evidence="1 10">
        <text>(6R)-NADHX = (6S)-NADHX</text>
        <dbReference type="Rhea" id="RHEA:32215"/>
        <dbReference type="ChEBI" id="CHEBI:64074"/>
        <dbReference type="ChEBI" id="CHEBI:64075"/>
        <dbReference type="EC" id="5.1.99.6"/>
    </reaction>
</comment>
<dbReference type="SUPFAM" id="SSF64153">
    <property type="entry name" value="YjeF N-terminal domain-like"/>
    <property type="match status" value="1"/>
</dbReference>
<dbReference type="GO" id="GO:0005739">
    <property type="term" value="C:mitochondrion"/>
    <property type="evidence" value="ECO:0007669"/>
    <property type="project" value="TreeGrafter"/>
</dbReference>
<dbReference type="EMBL" id="KV891485">
    <property type="protein sequence ID" value="OON23815.1"/>
    <property type="molecule type" value="Genomic_DNA"/>
</dbReference>
<comment type="similarity">
    <text evidence="10">Belongs to the NnrE/AIBP family.</text>
</comment>
<accession>A0A1S8XAT1</accession>
<evidence type="ECO:0000256" key="8">
    <source>
        <dbReference type="ARBA" id="ARBA00023027"/>
    </source>
</evidence>
<gene>
    <name evidence="12" type="ORF">X801_00273</name>
</gene>
<feature type="binding site" evidence="10">
    <location>
        <position position="131"/>
    </location>
    <ligand>
        <name>K(+)</name>
        <dbReference type="ChEBI" id="CHEBI:29103"/>
    </ligand>
</feature>
<keyword evidence="8 10" id="KW-0520">NAD</keyword>
<evidence type="ECO:0000256" key="9">
    <source>
        <dbReference type="ARBA" id="ARBA00023235"/>
    </source>
</evidence>
<dbReference type="GO" id="GO:0046872">
    <property type="term" value="F:metal ion binding"/>
    <property type="evidence" value="ECO:0007669"/>
    <property type="project" value="UniProtKB-KW"/>
</dbReference>